<dbReference type="KEGG" id="sna:Snas_0901"/>
<organism evidence="1 2">
    <name type="scientific">Stackebrandtia nassauensis (strain DSM 44728 / CIP 108903 / NRRL B-16338 / NBRC 102104 / LLR-40K-21)</name>
    <dbReference type="NCBI Taxonomy" id="446470"/>
    <lineage>
        <taxon>Bacteria</taxon>
        <taxon>Bacillati</taxon>
        <taxon>Actinomycetota</taxon>
        <taxon>Actinomycetes</taxon>
        <taxon>Glycomycetales</taxon>
        <taxon>Glycomycetaceae</taxon>
        <taxon>Stackebrandtia</taxon>
    </lineage>
</organism>
<name>D3Q903_STANL</name>
<dbReference type="Proteomes" id="UP000000844">
    <property type="component" value="Chromosome"/>
</dbReference>
<accession>D3Q903</accession>
<dbReference type="AlphaFoldDB" id="D3Q903"/>
<dbReference type="HOGENOM" id="CLU_2540947_0_0_11"/>
<dbReference type="RefSeq" id="WP_013016183.1">
    <property type="nucleotide sequence ID" value="NC_013947.1"/>
</dbReference>
<sequence length="83" mass="8489">MPLLEKVRRIQASANSPSGAVTAKLAASKGILVALDRPIAAGLTERALGEEVTAALTTSLTTRTKQLHAVHATAFAAEPNGQG</sequence>
<protein>
    <submittedName>
        <fullName evidence="1">Uncharacterized protein</fullName>
    </submittedName>
</protein>
<proteinExistence type="predicted"/>
<evidence type="ECO:0000313" key="1">
    <source>
        <dbReference type="EMBL" id="ADD40612.1"/>
    </source>
</evidence>
<evidence type="ECO:0000313" key="2">
    <source>
        <dbReference type="Proteomes" id="UP000000844"/>
    </source>
</evidence>
<gene>
    <name evidence="1" type="ordered locus">Snas_0901</name>
</gene>
<reference evidence="1 2" key="1">
    <citation type="journal article" date="2009" name="Stand. Genomic Sci.">
        <title>Complete genome sequence of Stackebrandtia nassauensis type strain (LLR-40K-21).</title>
        <authorList>
            <person name="Munk C."/>
            <person name="Lapidus A."/>
            <person name="Copeland A."/>
            <person name="Jando M."/>
            <person name="Mayilraj S."/>
            <person name="Glavina Del Rio T."/>
            <person name="Nolan M."/>
            <person name="Chen F."/>
            <person name="Lucas S."/>
            <person name="Tice H."/>
            <person name="Cheng J.F."/>
            <person name="Han C."/>
            <person name="Detter J.C."/>
            <person name="Bruce D."/>
            <person name="Goodwin L."/>
            <person name="Chain P."/>
            <person name="Pitluck S."/>
            <person name="Goker M."/>
            <person name="Ovchinikova G."/>
            <person name="Pati A."/>
            <person name="Ivanova N."/>
            <person name="Mavromatis K."/>
            <person name="Chen A."/>
            <person name="Palaniappan K."/>
            <person name="Land M."/>
            <person name="Hauser L."/>
            <person name="Chang Y.J."/>
            <person name="Jeffries C.D."/>
            <person name="Bristow J."/>
            <person name="Eisen J.A."/>
            <person name="Markowitz V."/>
            <person name="Hugenholtz P."/>
            <person name="Kyrpides N.C."/>
            <person name="Klenk H.P."/>
        </authorList>
    </citation>
    <scope>NUCLEOTIDE SEQUENCE [LARGE SCALE GENOMIC DNA]</scope>
    <source>
        <strain evidence="2">DSM 44728 / CIP 108903 / NRRL B-16338 / NBRC 102104 / LLR-40K-21</strain>
    </source>
</reference>
<keyword evidence="2" id="KW-1185">Reference proteome</keyword>
<dbReference type="EMBL" id="CP001778">
    <property type="protein sequence ID" value="ADD40612.1"/>
    <property type="molecule type" value="Genomic_DNA"/>
</dbReference>